<evidence type="ECO:0000313" key="3">
    <source>
        <dbReference type="Proteomes" id="UP000093592"/>
    </source>
</evidence>
<dbReference type="PROSITE" id="PS50801">
    <property type="entry name" value="STAS"/>
    <property type="match status" value="1"/>
</dbReference>
<accession>A0A1A2ZM96</accession>
<dbReference type="AlphaFoldDB" id="A0A1A2ZM96"/>
<dbReference type="PANTHER" id="PTHR33495">
    <property type="entry name" value="ANTI-SIGMA FACTOR ANTAGONIST TM_1081-RELATED-RELATED"/>
    <property type="match status" value="1"/>
</dbReference>
<protein>
    <submittedName>
        <fullName evidence="2">Sulfate transporter</fullName>
    </submittedName>
</protein>
<name>A0A1A2ZM96_9MYCO</name>
<gene>
    <name evidence="2" type="ORF">A5707_13525</name>
</gene>
<proteinExistence type="predicted"/>
<dbReference type="PANTHER" id="PTHR33495:SF2">
    <property type="entry name" value="ANTI-SIGMA FACTOR ANTAGONIST TM_1081-RELATED"/>
    <property type="match status" value="1"/>
</dbReference>
<reference evidence="3" key="1">
    <citation type="submission" date="2016-06" db="EMBL/GenBank/DDBJ databases">
        <authorList>
            <person name="Sutton G."/>
            <person name="Brinkac L."/>
            <person name="Sanka R."/>
            <person name="Adams M."/>
            <person name="Lau E."/>
            <person name="Sam S."/>
            <person name="Sreng N."/>
            <person name="Him V."/>
            <person name="Kerleguer A."/>
            <person name="Cheng S."/>
        </authorList>
    </citation>
    <scope>NUCLEOTIDE SEQUENCE [LARGE SCALE GENOMIC DNA]</scope>
    <source>
        <strain evidence="3">E861</strain>
    </source>
</reference>
<dbReference type="Gene3D" id="3.30.750.24">
    <property type="entry name" value="STAS domain"/>
    <property type="match status" value="1"/>
</dbReference>
<dbReference type="RefSeq" id="WP_065013020.1">
    <property type="nucleotide sequence ID" value="NZ_LZKJ01000036.1"/>
</dbReference>
<dbReference type="Proteomes" id="UP000093592">
    <property type="component" value="Unassembled WGS sequence"/>
</dbReference>
<feature type="domain" description="STAS" evidence="1">
    <location>
        <begin position="26"/>
        <end position="133"/>
    </location>
</feature>
<dbReference type="EMBL" id="LZKJ01000036">
    <property type="protein sequence ID" value="OBI51724.1"/>
    <property type="molecule type" value="Genomic_DNA"/>
</dbReference>
<evidence type="ECO:0000313" key="2">
    <source>
        <dbReference type="EMBL" id="OBI51724.1"/>
    </source>
</evidence>
<dbReference type="InterPro" id="IPR036513">
    <property type="entry name" value="STAS_dom_sf"/>
</dbReference>
<dbReference type="CDD" id="cd07043">
    <property type="entry name" value="STAS_anti-anti-sigma_factors"/>
    <property type="match status" value="1"/>
</dbReference>
<comment type="caution">
    <text evidence="2">The sequence shown here is derived from an EMBL/GenBank/DDBJ whole genome shotgun (WGS) entry which is preliminary data.</text>
</comment>
<dbReference type="SUPFAM" id="SSF52091">
    <property type="entry name" value="SpoIIaa-like"/>
    <property type="match status" value="1"/>
</dbReference>
<dbReference type="InterPro" id="IPR002645">
    <property type="entry name" value="STAS_dom"/>
</dbReference>
<organism evidence="2 3">
    <name type="scientific">Mycobacterium kyorinense</name>
    <dbReference type="NCBI Taxonomy" id="487514"/>
    <lineage>
        <taxon>Bacteria</taxon>
        <taxon>Bacillati</taxon>
        <taxon>Actinomycetota</taxon>
        <taxon>Actinomycetes</taxon>
        <taxon>Mycobacteriales</taxon>
        <taxon>Mycobacteriaceae</taxon>
        <taxon>Mycobacterium</taxon>
    </lineage>
</organism>
<dbReference type="GO" id="GO:0043856">
    <property type="term" value="F:anti-sigma factor antagonist activity"/>
    <property type="evidence" value="ECO:0007669"/>
    <property type="project" value="TreeGrafter"/>
</dbReference>
<sequence length="152" mass="16564">MTESIDTTASYSTARPTTPTFDCDGAHIRAQWRHLATVVTISGAIDALNIDRVSEYSRHFVLPDQPIVLDMSGVDCLAAQGIRLLYRIDDDCRAAGVEWALVASPAVSRLLAVTGDEDMFPIVGSVPEALHYFADAISARRRMLMPLLTKSA</sequence>
<dbReference type="Pfam" id="PF01740">
    <property type="entry name" value="STAS"/>
    <property type="match status" value="1"/>
</dbReference>
<evidence type="ECO:0000259" key="1">
    <source>
        <dbReference type="PROSITE" id="PS50801"/>
    </source>
</evidence>